<dbReference type="GO" id="GO:0005789">
    <property type="term" value="C:endoplasmic reticulum membrane"/>
    <property type="evidence" value="ECO:0007669"/>
    <property type="project" value="UniProtKB-SubCell"/>
</dbReference>
<evidence type="ECO:0000259" key="17">
    <source>
        <dbReference type="Pfam" id="PF10496"/>
    </source>
</evidence>
<dbReference type="Pfam" id="PF10496">
    <property type="entry name" value="Syntaxin-18_N"/>
    <property type="match status" value="1"/>
</dbReference>
<evidence type="ECO:0000256" key="9">
    <source>
        <dbReference type="ARBA" id="ARBA00022927"/>
    </source>
</evidence>
<sequence length="303" mass="35236">MDITILFKACIKTIKTRNRAIGDTTLESDKSKLLSPRHGKCEFTMRSNEIVQQITLLRDFLYEHRKAYLNFASRLSDLPEMSDFERDKIDSGAQRIINRCSNFIGEFEKELLKKNNESGQKSKHQQIVIELMKEYLKQVCKVYSEQRAIRVQRSVEMKKMSRINSNSPKKVNPTETRKPNVTEDVQSSFPENDSLSPEELQMFELENNQLYNELNCITDEITQLENKVVKIAELQEILTEKVLEQDKDIDWVAATVIGTTENVKDANEQIRRAIQGNAGLRVWILFFLLVISFSLLFLDWYNG</sequence>
<keyword evidence="12 16" id="KW-0472">Membrane</keyword>
<dbReference type="SUPFAM" id="SSF47661">
    <property type="entry name" value="t-snare proteins"/>
    <property type="match status" value="1"/>
</dbReference>
<evidence type="ECO:0000256" key="13">
    <source>
        <dbReference type="ARBA" id="ARBA00046280"/>
    </source>
</evidence>
<dbReference type="GO" id="GO:0015031">
    <property type="term" value="P:protein transport"/>
    <property type="evidence" value="ECO:0007669"/>
    <property type="project" value="UniProtKB-KW"/>
</dbReference>
<keyword evidence="9" id="KW-0653">Protein transport</keyword>
<evidence type="ECO:0000256" key="7">
    <source>
        <dbReference type="ARBA" id="ARBA00022824"/>
    </source>
</evidence>
<keyword evidence="7" id="KW-0256">Endoplasmic reticulum</keyword>
<name>A0AAW2HKN0_9NEOP</name>
<keyword evidence="11 14" id="KW-0175">Coiled coil</keyword>
<accession>A0AAW2HKN0</accession>
<evidence type="ECO:0000256" key="14">
    <source>
        <dbReference type="SAM" id="Coils"/>
    </source>
</evidence>
<dbReference type="Gene3D" id="1.20.5.110">
    <property type="match status" value="1"/>
</dbReference>
<evidence type="ECO:0000256" key="10">
    <source>
        <dbReference type="ARBA" id="ARBA00022989"/>
    </source>
</evidence>
<evidence type="ECO:0000313" key="18">
    <source>
        <dbReference type="EMBL" id="KAL0270515.1"/>
    </source>
</evidence>
<gene>
    <name evidence="18" type="ORF">PYX00_007905</name>
</gene>
<dbReference type="GO" id="GO:0031201">
    <property type="term" value="C:SNARE complex"/>
    <property type="evidence" value="ECO:0007669"/>
    <property type="project" value="TreeGrafter"/>
</dbReference>
<keyword evidence="6 16" id="KW-0812">Transmembrane</keyword>
<dbReference type="EMBL" id="JARGDH010000004">
    <property type="protein sequence ID" value="KAL0270515.1"/>
    <property type="molecule type" value="Genomic_DNA"/>
</dbReference>
<dbReference type="PANTHER" id="PTHR15959:SF0">
    <property type="entry name" value="SYNTAXIN-18"/>
    <property type="match status" value="1"/>
</dbReference>
<evidence type="ECO:0000256" key="6">
    <source>
        <dbReference type="ARBA" id="ARBA00022692"/>
    </source>
</evidence>
<dbReference type="InterPro" id="IPR010989">
    <property type="entry name" value="SNARE"/>
</dbReference>
<keyword evidence="10 16" id="KW-1133">Transmembrane helix</keyword>
<dbReference type="FunFam" id="1.20.5.110:FF:000015">
    <property type="entry name" value="Syntaxin-18, putative"/>
    <property type="match status" value="1"/>
</dbReference>
<evidence type="ECO:0000256" key="12">
    <source>
        <dbReference type="ARBA" id="ARBA00023136"/>
    </source>
</evidence>
<comment type="similarity">
    <text evidence="3">Belongs to the syntaxin family.</text>
</comment>
<evidence type="ECO:0000256" key="3">
    <source>
        <dbReference type="ARBA" id="ARBA00009063"/>
    </source>
</evidence>
<comment type="subcellular location">
    <subcellularLocation>
        <location evidence="13">Endomembrane system</location>
        <topology evidence="13">Single-pass type IV membrane protein</topology>
    </subcellularLocation>
    <subcellularLocation>
        <location evidence="2">Endoplasmic reticulum membrane</location>
        <topology evidence="2">Single-pass membrane protein</topology>
    </subcellularLocation>
</comment>
<dbReference type="SUPFAM" id="SSF58038">
    <property type="entry name" value="SNARE fusion complex"/>
    <property type="match status" value="1"/>
</dbReference>
<evidence type="ECO:0000256" key="1">
    <source>
        <dbReference type="ARBA" id="ARBA00003746"/>
    </source>
</evidence>
<reference evidence="18" key="1">
    <citation type="journal article" date="2024" name="Gigascience">
        <title>Chromosome-level genome of the poultry shaft louse Menopon gallinae provides insight into the host-switching and adaptive evolution of parasitic lice.</title>
        <authorList>
            <person name="Xu Y."/>
            <person name="Ma L."/>
            <person name="Liu S."/>
            <person name="Liang Y."/>
            <person name="Liu Q."/>
            <person name="He Z."/>
            <person name="Tian L."/>
            <person name="Duan Y."/>
            <person name="Cai W."/>
            <person name="Li H."/>
            <person name="Song F."/>
        </authorList>
    </citation>
    <scope>NUCLEOTIDE SEQUENCE</scope>
    <source>
        <strain evidence="18">Cailab_2023a</strain>
    </source>
</reference>
<evidence type="ECO:0000256" key="15">
    <source>
        <dbReference type="SAM" id="MobiDB-lite"/>
    </source>
</evidence>
<keyword evidence="5" id="KW-0813">Transport</keyword>
<evidence type="ECO:0000256" key="4">
    <source>
        <dbReference type="ARBA" id="ARBA00019409"/>
    </source>
</evidence>
<evidence type="ECO:0000256" key="16">
    <source>
        <dbReference type="SAM" id="Phobius"/>
    </source>
</evidence>
<comment type="caution">
    <text evidence="18">The sequence shown here is derived from an EMBL/GenBank/DDBJ whole genome shotgun (WGS) entry which is preliminary data.</text>
</comment>
<dbReference type="PANTHER" id="PTHR15959">
    <property type="entry name" value="SYNTAXIN-18"/>
    <property type="match status" value="1"/>
</dbReference>
<comment type="function">
    <text evidence="1">Syntaxin that may be involved in targeting and fusion of Golgi-derived retrograde transport vesicles with the ER.</text>
</comment>
<feature type="transmembrane region" description="Helical" evidence="16">
    <location>
        <begin position="280"/>
        <end position="301"/>
    </location>
</feature>
<feature type="compositionally biased region" description="Polar residues" evidence="15">
    <location>
        <begin position="183"/>
        <end position="192"/>
    </location>
</feature>
<dbReference type="GO" id="GO:0006890">
    <property type="term" value="P:retrograde vesicle-mediated transport, Golgi to endoplasmic reticulum"/>
    <property type="evidence" value="ECO:0007669"/>
    <property type="project" value="TreeGrafter"/>
</dbReference>
<feature type="coiled-coil region" evidence="14">
    <location>
        <begin position="200"/>
        <end position="227"/>
    </location>
</feature>
<evidence type="ECO:0000256" key="5">
    <source>
        <dbReference type="ARBA" id="ARBA00022448"/>
    </source>
</evidence>
<feature type="domain" description="SNARE-complex protein Syntaxin-18 N-terminal" evidence="17">
    <location>
        <begin position="1"/>
        <end position="89"/>
    </location>
</feature>
<evidence type="ECO:0000256" key="2">
    <source>
        <dbReference type="ARBA" id="ARBA00004389"/>
    </source>
</evidence>
<evidence type="ECO:0000256" key="8">
    <source>
        <dbReference type="ARBA" id="ARBA00022892"/>
    </source>
</evidence>
<keyword evidence="8" id="KW-0931">ER-Golgi transport</keyword>
<organism evidence="18">
    <name type="scientific">Menopon gallinae</name>
    <name type="common">poultry shaft louse</name>
    <dbReference type="NCBI Taxonomy" id="328185"/>
    <lineage>
        <taxon>Eukaryota</taxon>
        <taxon>Metazoa</taxon>
        <taxon>Ecdysozoa</taxon>
        <taxon>Arthropoda</taxon>
        <taxon>Hexapoda</taxon>
        <taxon>Insecta</taxon>
        <taxon>Pterygota</taxon>
        <taxon>Neoptera</taxon>
        <taxon>Paraneoptera</taxon>
        <taxon>Psocodea</taxon>
        <taxon>Troctomorpha</taxon>
        <taxon>Phthiraptera</taxon>
        <taxon>Amblycera</taxon>
        <taxon>Menoponidae</taxon>
        <taxon>Menopon</taxon>
    </lineage>
</organism>
<protein>
    <recommendedName>
        <fullName evidence="4">Syntaxin-18</fullName>
    </recommendedName>
</protein>
<dbReference type="InterPro" id="IPR019529">
    <property type="entry name" value="Syntaxin-18_N"/>
</dbReference>
<feature type="region of interest" description="Disordered" evidence="15">
    <location>
        <begin position="159"/>
        <end position="192"/>
    </location>
</feature>
<evidence type="ECO:0000256" key="11">
    <source>
        <dbReference type="ARBA" id="ARBA00023054"/>
    </source>
</evidence>
<proteinExistence type="inferred from homology"/>
<dbReference type="AlphaFoldDB" id="A0AAW2HKN0"/>